<geneLocation type="plasmid" evidence="3 4">
    <name>unnamed3</name>
</geneLocation>
<protein>
    <submittedName>
        <fullName evidence="3">Class I mannose-6-phosphate isomerase</fullName>
    </submittedName>
</protein>
<dbReference type="PANTHER" id="PTHR42742">
    <property type="entry name" value="TRANSCRIPTIONAL REPRESSOR MPRA"/>
    <property type="match status" value="1"/>
</dbReference>
<dbReference type="InterPro" id="IPR014710">
    <property type="entry name" value="RmlC-like_jellyroll"/>
</dbReference>
<dbReference type="InterPro" id="IPR051804">
    <property type="entry name" value="Carb_Metab_Reg_Kinase/Isom"/>
</dbReference>
<dbReference type="RefSeq" id="WP_243803271.1">
    <property type="nucleotide sequence ID" value="NZ_CP094672.1"/>
</dbReference>
<organism evidence="3 4">
    <name type="scientific">Hymenobacter tibetensis</name>
    <dbReference type="NCBI Taxonomy" id="497967"/>
    <lineage>
        <taxon>Bacteria</taxon>
        <taxon>Pseudomonadati</taxon>
        <taxon>Bacteroidota</taxon>
        <taxon>Cytophagia</taxon>
        <taxon>Cytophagales</taxon>
        <taxon>Hymenobacteraceae</taxon>
        <taxon>Hymenobacter</taxon>
    </lineage>
</organism>
<name>A0ABY4D791_9BACT</name>
<keyword evidence="2" id="KW-0862">Zinc</keyword>
<reference evidence="3 4" key="1">
    <citation type="submission" date="2022-03" db="EMBL/GenBank/DDBJ databases">
        <title>Hymenobactersp. isolated from the air.</title>
        <authorList>
            <person name="Won M."/>
            <person name="Kwon S.-W."/>
        </authorList>
    </citation>
    <scope>NUCLEOTIDE SEQUENCE [LARGE SCALE GENOMIC DNA]</scope>
    <source>
        <strain evidence="3 4">KACC 21982</strain>
        <plasmid evidence="3 4">unnamed3</plasmid>
    </source>
</reference>
<dbReference type="PANTHER" id="PTHR42742:SF3">
    <property type="entry name" value="FRUCTOKINASE"/>
    <property type="match status" value="1"/>
</dbReference>
<dbReference type="InterPro" id="IPR016847">
    <property type="entry name" value="Man6P_Isoase_Firm_lng_prd"/>
</dbReference>
<evidence type="ECO:0000256" key="1">
    <source>
        <dbReference type="ARBA" id="ARBA00022723"/>
    </source>
</evidence>
<accession>A0ABY4D791</accession>
<dbReference type="InterPro" id="IPR011051">
    <property type="entry name" value="RmlC_Cupin_sf"/>
</dbReference>
<sequence length="589" mass="64911">MRSSNYDKFPFVLVAAEADACQIGWPAIVGALQKALQAAPTVPTHPLVLAVECYPGTNLKQLQQELTQALQPALCLVADDLYQLPAEIDALVAGPLTDDPVFGRLNGLTVADFFNPQQLQQAQETLAVAAGKLVVIVGTGATLVHPTPAVVVYADLARWEIQLRQRRNEIANLGSTNFGEKASLKYKRAFFVDWRAADRLKKQVLPRADFLLDTNGPAAPKLVRGADLRAGLAAAVRRPFRVVPFFDPGPWGGQWLREVCDLPEGPANYAWGFDCVPEENSLLLGFGEARVEIPSINLVFAHPRELLGEAVHGRFGTEFPIRFDFLDTMGGGNLSLQVHPLTEYAQDKFGLAYTQDESYYMLDAKPDAVVYLGLKEKVDFPTMLEELQRAQQDNAVPFPAAKYVNEFPARPHDHFLIPAGTIHCSGANAMVLEISATPYIFTFKLWDWARLGLDGRPRPIHLEHGAANIVPDRTTAWVTQHLVNQVEPVGSGPGWREERTGLHEREFIETRRHWFTDVVPHHTHGGVQVLNLVQGTEALVESPNGAFEPFVVHYAETFIVPAAVGAYTIRPHGSAVGTECATMKAYVRT</sequence>
<dbReference type="CDD" id="cd07010">
    <property type="entry name" value="cupin_PMI_type_I_N_bac"/>
    <property type="match status" value="1"/>
</dbReference>
<proteinExistence type="predicted"/>
<keyword evidence="4" id="KW-1185">Reference proteome</keyword>
<dbReference type="GO" id="GO:0016853">
    <property type="term" value="F:isomerase activity"/>
    <property type="evidence" value="ECO:0007669"/>
    <property type="project" value="UniProtKB-KW"/>
</dbReference>
<dbReference type="Proteomes" id="UP000831113">
    <property type="component" value="Plasmid unnamed3"/>
</dbReference>
<gene>
    <name evidence="3" type="ORF">MTX78_24250</name>
</gene>
<evidence type="ECO:0000313" key="4">
    <source>
        <dbReference type="Proteomes" id="UP000831113"/>
    </source>
</evidence>
<dbReference type="PIRSF" id="PIRSF026713">
    <property type="entry name" value="PMI_Firm_long_prd"/>
    <property type="match status" value="1"/>
</dbReference>
<keyword evidence="3" id="KW-0614">Plasmid</keyword>
<dbReference type="SUPFAM" id="SSF51182">
    <property type="entry name" value="RmlC-like cupins"/>
    <property type="match status" value="1"/>
</dbReference>
<dbReference type="EMBL" id="CP094672">
    <property type="protein sequence ID" value="UOG77460.1"/>
    <property type="molecule type" value="Genomic_DNA"/>
</dbReference>
<dbReference type="Gene3D" id="2.60.120.10">
    <property type="entry name" value="Jelly Rolls"/>
    <property type="match status" value="1"/>
</dbReference>
<evidence type="ECO:0000313" key="3">
    <source>
        <dbReference type="EMBL" id="UOG77460.1"/>
    </source>
</evidence>
<keyword evidence="3" id="KW-0413">Isomerase</keyword>
<evidence type="ECO:0000256" key="2">
    <source>
        <dbReference type="ARBA" id="ARBA00022833"/>
    </source>
</evidence>
<keyword evidence="1" id="KW-0479">Metal-binding</keyword>